<feature type="transmembrane region" description="Helical" evidence="9">
    <location>
        <begin position="53"/>
        <end position="70"/>
    </location>
</feature>
<accession>A0ABU1R049</accession>
<evidence type="ECO:0000313" key="11">
    <source>
        <dbReference type="Proteomes" id="UP001264980"/>
    </source>
</evidence>
<evidence type="ECO:0000313" key="10">
    <source>
        <dbReference type="EMBL" id="MDR6806778.1"/>
    </source>
</evidence>
<dbReference type="Proteomes" id="UP001264980">
    <property type="component" value="Unassembled WGS sequence"/>
</dbReference>
<name>A0ABU1R049_9BACT</name>
<keyword evidence="2" id="KW-0813">Transport</keyword>
<organism evidence="10 11">
    <name type="scientific">Dyadobacter fermentans</name>
    <dbReference type="NCBI Taxonomy" id="94254"/>
    <lineage>
        <taxon>Bacteria</taxon>
        <taxon>Pseudomonadati</taxon>
        <taxon>Bacteroidota</taxon>
        <taxon>Cytophagia</taxon>
        <taxon>Cytophagales</taxon>
        <taxon>Spirosomataceae</taxon>
        <taxon>Dyadobacter</taxon>
    </lineage>
</organism>
<keyword evidence="5 9" id="KW-1133">Transmembrane helix</keyword>
<keyword evidence="11" id="KW-1185">Reference proteome</keyword>
<dbReference type="PANTHER" id="PTHR33281">
    <property type="entry name" value="UPF0187 PROTEIN YNEE"/>
    <property type="match status" value="1"/>
</dbReference>
<dbReference type="EMBL" id="JAVDTI010000003">
    <property type="protein sequence ID" value="MDR6806778.1"/>
    <property type="molecule type" value="Genomic_DNA"/>
</dbReference>
<evidence type="ECO:0000256" key="6">
    <source>
        <dbReference type="ARBA" id="ARBA00023065"/>
    </source>
</evidence>
<evidence type="ECO:0000256" key="1">
    <source>
        <dbReference type="ARBA" id="ARBA00004651"/>
    </source>
</evidence>
<sequence>MIQRKKQHWFKMLFVWHGSVLPQLVPRLLVLLVLSMLIVFVNGTLYHYKIPLSPAPFTIFGIALALFLGFRNNASYDRFWEGRKLWGALLNDTRSLARQALTLTGYDPKSKEVAGFVDMLIAFTYCLKHQLRKTDPTADIQERLPAELADKLKDARFKPVILMLEMGAWIKQAREKDLIDPICQVAMDENLNKLSDIVGGCERIVSTPIPYTYQVLLHRTVYLYCFLLPFGLVDSLGWITPFITVFIAYTFVAFEAIADELEDPFGTEPNDLPLNAMSRMIEITLLETVGKPVPDTALPDGYMLD</sequence>
<keyword evidence="6" id="KW-0406">Ion transport</keyword>
<evidence type="ECO:0000256" key="7">
    <source>
        <dbReference type="ARBA" id="ARBA00023136"/>
    </source>
</evidence>
<evidence type="ECO:0000256" key="2">
    <source>
        <dbReference type="ARBA" id="ARBA00022448"/>
    </source>
</evidence>
<proteinExistence type="inferred from homology"/>
<evidence type="ECO:0000256" key="4">
    <source>
        <dbReference type="ARBA" id="ARBA00022692"/>
    </source>
</evidence>
<feature type="transmembrane region" description="Helical" evidence="9">
    <location>
        <begin position="20"/>
        <end position="41"/>
    </location>
</feature>
<dbReference type="Pfam" id="PF25539">
    <property type="entry name" value="Bestrophin_2"/>
    <property type="match status" value="1"/>
</dbReference>
<dbReference type="PANTHER" id="PTHR33281:SF19">
    <property type="entry name" value="VOLTAGE-DEPENDENT ANION CHANNEL-FORMING PROTEIN YNEE"/>
    <property type="match status" value="1"/>
</dbReference>
<protein>
    <submittedName>
        <fullName evidence="10">Membrane protein</fullName>
    </submittedName>
</protein>
<evidence type="ECO:0000256" key="5">
    <source>
        <dbReference type="ARBA" id="ARBA00022989"/>
    </source>
</evidence>
<evidence type="ECO:0000256" key="3">
    <source>
        <dbReference type="ARBA" id="ARBA00022475"/>
    </source>
</evidence>
<reference evidence="10 11" key="1">
    <citation type="submission" date="2023-07" db="EMBL/GenBank/DDBJ databases">
        <title>Sorghum-associated microbial communities from plants grown in Nebraska, USA.</title>
        <authorList>
            <person name="Schachtman D."/>
        </authorList>
    </citation>
    <scope>NUCLEOTIDE SEQUENCE [LARGE SCALE GENOMIC DNA]</scope>
    <source>
        <strain evidence="10 11">BE57</strain>
    </source>
</reference>
<keyword evidence="3" id="KW-1003">Cell membrane</keyword>
<dbReference type="RefSeq" id="WP_309986097.1">
    <property type="nucleotide sequence ID" value="NZ_JAVDTI010000003.1"/>
</dbReference>
<evidence type="ECO:0000256" key="8">
    <source>
        <dbReference type="ARBA" id="ARBA00034708"/>
    </source>
</evidence>
<keyword evidence="7 9" id="KW-0472">Membrane</keyword>
<dbReference type="InterPro" id="IPR044669">
    <property type="entry name" value="YneE/VCCN1/2-like"/>
</dbReference>
<keyword evidence="4 9" id="KW-0812">Transmembrane</keyword>
<feature type="transmembrane region" description="Helical" evidence="9">
    <location>
        <begin position="221"/>
        <end position="254"/>
    </location>
</feature>
<evidence type="ECO:0000256" key="9">
    <source>
        <dbReference type="SAM" id="Phobius"/>
    </source>
</evidence>
<comment type="subcellular location">
    <subcellularLocation>
        <location evidence="1">Cell membrane</location>
        <topology evidence="1">Multi-pass membrane protein</topology>
    </subcellularLocation>
</comment>
<comment type="similarity">
    <text evidence="8">Belongs to the anion channel-forming bestrophin (TC 1.A.46) family.</text>
</comment>
<gene>
    <name evidence="10" type="ORF">J2W84_003826</name>
</gene>
<comment type="caution">
    <text evidence="10">The sequence shown here is derived from an EMBL/GenBank/DDBJ whole genome shotgun (WGS) entry which is preliminary data.</text>
</comment>